<sequence>MEGLLNSVLNQSCLKPLFFTQNLNTTFPVIKIRPGCFNPRLGLRVLRSNCTNLGRDSSVSSEISSHASADIDDKQKECDMDWEEEFLGELDPFGYQAPKKRIKEQKAKLLEDTDGMDWCVNARKIALKSIEARGLTCKMEDLVSVKKKKKKDKKKLGKKDKINKKTEEVEDDFDSGSEDDFELQNMKSLDGVGHLERTVSLMADGMFVEKKEKKMEEFVNRLSKFSGPSDRRKEINLNKDIVEARTAEEVLEVTAETIMAVGKGLSPSPLSPLNIATALHRIAKNMEKVSMTKTRRLAFARQREMSMLVGIAMTALPECSAQGAFASMQHSAPDLFSELSRRASNIIQTFQEQELAQLLWAFASLYEPSDPLLDSLDDVFGDVSQLSFSAREEMLSHHKRSNEDSLERSMGLPFLTFNRDQLGNIAWSYAVFRQMDRRFFSHVWKTLSSYEEQRISEQYREDIMFASQENLKGLTEKMTSSFQKEVGRLLISTGLEWVKEHVVDGYTLDAVLLDKKVALEIDGPTHFSRNTGVPLGHTMLKRRYIDAAGWKVISVPYQEWEELQGAFKQAEYLREILKEHLGEGSYRES</sequence>
<evidence type="ECO:0000259" key="1">
    <source>
        <dbReference type="PROSITE" id="PS51286"/>
    </source>
</evidence>
<dbReference type="GO" id="GO:0000963">
    <property type="term" value="P:mitochondrial RNA processing"/>
    <property type="evidence" value="ECO:0007669"/>
    <property type="project" value="TreeGrafter"/>
</dbReference>
<dbReference type="GO" id="GO:0009507">
    <property type="term" value="C:chloroplast"/>
    <property type="evidence" value="ECO:0007669"/>
    <property type="project" value="TreeGrafter"/>
</dbReference>
<reference evidence="2" key="1">
    <citation type="journal article" date="2023" name="Science">
        <title>Elucidation of the pathway for biosynthesis of saponin adjuvants from the soapbark tree.</title>
        <authorList>
            <person name="Reed J."/>
            <person name="Orme A."/>
            <person name="El-Demerdash A."/>
            <person name="Owen C."/>
            <person name="Martin L.B.B."/>
            <person name="Misra R.C."/>
            <person name="Kikuchi S."/>
            <person name="Rejzek M."/>
            <person name="Martin A.C."/>
            <person name="Harkess A."/>
            <person name="Leebens-Mack J."/>
            <person name="Louveau T."/>
            <person name="Stephenson M.J."/>
            <person name="Osbourn A."/>
        </authorList>
    </citation>
    <scope>NUCLEOTIDE SEQUENCE</scope>
    <source>
        <strain evidence="2">S10</strain>
    </source>
</reference>
<protein>
    <recommendedName>
        <fullName evidence="1">RAP domain-containing protein</fullName>
    </recommendedName>
</protein>
<dbReference type="GO" id="GO:0035770">
    <property type="term" value="C:ribonucleoprotein granule"/>
    <property type="evidence" value="ECO:0007669"/>
    <property type="project" value="TreeGrafter"/>
</dbReference>
<feature type="domain" description="RAP" evidence="1">
    <location>
        <begin position="517"/>
        <end position="575"/>
    </location>
</feature>
<evidence type="ECO:0000313" key="2">
    <source>
        <dbReference type="EMBL" id="KAJ7962329.1"/>
    </source>
</evidence>
<dbReference type="InterPro" id="IPR050870">
    <property type="entry name" value="FAST_kinase"/>
</dbReference>
<dbReference type="GO" id="GO:1901259">
    <property type="term" value="P:chloroplast rRNA processing"/>
    <property type="evidence" value="ECO:0007669"/>
    <property type="project" value="TreeGrafter"/>
</dbReference>
<name>A0AAD7LQ78_QUISA</name>
<dbReference type="PANTHER" id="PTHR21228">
    <property type="entry name" value="FAST LEU-RICH DOMAIN-CONTAINING"/>
    <property type="match status" value="1"/>
</dbReference>
<dbReference type="PANTHER" id="PTHR21228:SF40">
    <property type="entry name" value="LD45607P"/>
    <property type="match status" value="1"/>
</dbReference>
<dbReference type="GO" id="GO:0005759">
    <property type="term" value="C:mitochondrial matrix"/>
    <property type="evidence" value="ECO:0007669"/>
    <property type="project" value="TreeGrafter"/>
</dbReference>
<dbReference type="GO" id="GO:0044528">
    <property type="term" value="P:regulation of mitochondrial mRNA stability"/>
    <property type="evidence" value="ECO:0007669"/>
    <property type="project" value="TreeGrafter"/>
</dbReference>
<gene>
    <name evidence="2" type="ORF">O6P43_017572</name>
</gene>
<dbReference type="Gene3D" id="3.40.960.10">
    <property type="entry name" value="VSR Endonuclease"/>
    <property type="match status" value="1"/>
</dbReference>
<dbReference type="EMBL" id="JARAOO010000007">
    <property type="protein sequence ID" value="KAJ7962329.1"/>
    <property type="molecule type" value="Genomic_DNA"/>
</dbReference>
<dbReference type="Proteomes" id="UP001163823">
    <property type="component" value="Chromosome 7"/>
</dbReference>
<dbReference type="Pfam" id="PF08373">
    <property type="entry name" value="RAP"/>
    <property type="match status" value="1"/>
</dbReference>
<keyword evidence="3" id="KW-1185">Reference proteome</keyword>
<proteinExistence type="predicted"/>
<dbReference type="KEGG" id="qsa:O6P43_017572"/>
<dbReference type="AlphaFoldDB" id="A0AAD7LQ78"/>
<accession>A0AAD7LQ78</accession>
<dbReference type="GO" id="GO:0003723">
    <property type="term" value="F:RNA binding"/>
    <property type="evidence" value="ECO:0007669"/>
    <property type="project" value="TreeGrafter"/>
</dbReference>
<dbReference type="SMART" id="SM00952">
    <property type="entry name" value="RAP"/>
    <property type="match status" value="1"/>
</dbReference>
<evidence type="ECO:0000313" key="3">
    <source>
        <dbReference type="Proteomes" id="UP001163823"/>
    </source>
</evidence>
<dbReference type="PROSITE" id="PS51286">
    <property type="entry name" value="RAP"/>
    <property type="match status" value="1"/>
</dbReference>
<comment type="caution">
    <text evidence="2">The sequence shown here is derived from an EMBL/GenBank/DDBJ whole genome shotgun (WGS) entry which is preliminary data.</text>
</comment>
<dbReference type="InterPro" id="IPR013584">
    <property type="entry name" value="RAP"/>
</dbReference>
<organism evidence="2 3">
    <name type="scientific">Quillaja saponaria</name>
    <name type="common">Soap bark tree</name>
    <dbReference type="NCBI Taxonomy" id="32244"/>
    <lineage>
        <taxon>Eukaryota</taxon>
        <taxon>Viridiplantae</taxon>
        <taxon>Streptophyta</taxon>
        <taxon>Embryophyta</taxon>
        <taxon>Tracheophyta</taxon>
        <taxon>Spermatophyta</taxon>
        <taxon>Magnoliopsida</taxon>
        <taxon>eudicotyledons</taxon>
        <taxon>Gunneridae</taxon>
        <taxon>Pentapetalae</taxon>
        <taxon>rosids</taxon>
        <taxon>fabids</taxon>
        <taxon>Fabales</taxon>
        <taxon>Quillajaceae</taxon>
        <taxon>Quillaja</taxon>
    </lineage>
</organism>